<feature type="domain" description="RNA polymerase sigma-70 region 2" evidence="5">
    <location>
        <begin position="17"/>
        <end position="78"/>
    </location>
</feature>
<dbReference type="NCBIfam" id="TIGR02937">
    <property type="entry name" value="sigma70-ECF"/>
    <property type="match status" value="1"/>
</dbReference>
<protein>
    <submittedName>
        <fullName evidence="7">Sigma-70 family RNA polymerase sigma factor</fullName>
    </submittedName>
</protein>
<evidence type="ECO:0000259" key="5">
    <source>
        <dbReference type="Pfam" id="PF04542"/>
    </source>
</evidence>
<keyword evidence="2" id="KW-0805">Transcription regulation</keyword>
<sequence>MLTGTDELVEAWQAMRDRLLVFVTDRVAGHSDAEDIVQDVFIKVGGGIGGLRDGKRLEAWIYQVTRNAIIDHHRAAARLRHAEARAAAEERLASSAEPDKREALTALTGCLAPLLALLNERDRQAITMVEYDGLTQTEAARRLGISVSGMKSRTQRARARLRDLLTQCCQIAVDVRGDVRAIRPACSCSSLSARQPGSS</sequence>
<dbReference type="PANTHER" id="PTHR43133:SF62">
    <property type="entry name" value="RNA POLYMERASE SIGMA FACTOR SIGZ"/>
    <property type="match status" value="1"/>
</dbReference>
<dbReference type="Proteomes" id="UP001596096">
    <property type="component" value="Unassembled WGS sequence"/>
</dbReference>
<evidence type="ECO:0000313" key="8">
    <source>
        <dbReference type="Proteomes" id="UP001596096"/>
    </source>
</evidence>
<dbReference type="Pfam" id="PF04542">
    <property type="entry name" value="Sigma70_r2"/>
    <property type="match status" value="1"/>
</dbReference>
<name>A0ABW1BZI4_9ACTN</name>
<dbReference type="EMBL" id="JBHSNW010000014">
    <property type="protein sequence ID" value="MFC5818720.1"/>
    <property type="molecule type" value="Genomic_DNA"/>
</dbReference>
<dbReference type="PANTHER" id="PTHR43133">
    <property type="entry name" value="RNA POLYMERASE ECF-TYPE SIGMA FACTO"/>
    <property type="match status" value="1"/>
</dbReference>
<feature type="domain" description="RNA polymerase sigma factor 70 region 4 type 2" evidence="6">
    <location>
        <begin position="114"/>
        <end position="161"/>
    </location>
</feature>
<evidence type="ECO:0000256" key="1">
    <source>
        <dbReference type="ARBA" id="ARBA00010641"/>
    </source>
</evidence>
<evidence type="ECO:0000256" key="2">
    <source>
        <dbReference type="ARBA" id="ARBA00023015"/>
    </source>
</evidence>
<organism evidence="7 8">
    <name type="scientific">Nonomuraea harbinensis</name>
    <dbReference type="NCBI Taxonomy" id="1286938"/>
    <lineage>
        <taxon>Bacteria</taxon>
        <taxon>Bacillati</taxon>
        <taxon>Actinomycetota</taxon>
        <taxon>Actinomycetes</taxon>
        <taxon>Streptosporangiales</taxon>
        <taxon>Streptosporangiaceae</taxon>
        <taxon>Nonomuraea</taxon>
    </lineage>
</organism>
<dbReference type="CDD" id="cd06171">
    <property type="entry name" value="Sigma70_r4"/>
    <property type="match status" value="1"/>
</dbReference>
<dbReference type="InterPro" id="IPR039425">
    <property type="entry name" value="RNA_pol_sigma-70-like"/>
</dbReference>
<dbReference type="InterPro" id="IPR007627">
    <property type="entry name" value="RNA_pol_sigma70_r2"/>
</dbReference>
<dbReference type="Pfam" id="PF08281">
    <property type="entry name" value="Sigma70_r4_2"/>
    <property type="match status" value="1"/>
</dbReference>
<evidence type="ECO:0000256" key="4">
    <source>
        <dbReference type="ARBA" id="ARBA00023163"/>
    </source>
</evidence>
<keyword evidence="8" id="KW-1185">Reference proteome</keyword>
<keyword evidence="4" id="KW-0804">Transcription</keyword>
<dbReference type="InterPro" id="IPR013249">
    <property type="entry name" value="RNA_pol_sigma70_r4_t2"/>
</dbReference>
<evidence type="ECO:0000259" key="6">
    <source>
        <dbReference type="Pfam" id="PF08281"/>
    </source>
</evidence>
<reference evidence="8" key="1">
    <citation type="journal article" date="2019" name="Int. J. Syst. Evol. Microbiol.">
        <title>The Global Catalogue of Microorganisms (GCM) 10K type strain sequencing project: providing services to taxonomists for standard genome sequencing and annotation.</title>
        <authorList>
            <consortium name="The Broad Institute Genomics Platform"/>
            <consortium name="The Broad Institute Genome Sequencing Center for Infectious Disease"/>
            <person name="Wu L."/>
            <person name="Ma J."/>
        </authorList>
    </citation>
    <scope>NUCLEOTIDE SEQUENCE [LARGE SCALE GENOMIC DNA]</scope>
    <source>
        <strain evidence="8">CGMCC 4.7106</strain>
    </source>
</reference>
<dbReference type="InterPro" id="IPR014284">
    <property type="entry name" value="RNA_pol_sigma-70_dom"/>
</dbReference>
<accession>A0ABW1BZI4</accession>
<comment type="similarity">
    <text evidence="1">Belongs to the sigma-70 factor family. ECF subfamily.</text>
</comment>
<dbReference type="RefSeq" id="WP_219547299.1">
    <property type="nucleotide sequence ID" value="NZ_JAHKRN010000031.1"/>
</dbReference>
<evidence type="ECO:0000256" key="3">
    <source>
        <dbReference type="ARBA" id="ARBA00023082"/>
    </source>
</evidence>
<proteinExistence type="inferred from homology"/>
<comment type="caution">
    <text evidence="7">The sequence shown here is derived from an EMBL/GenBank/DDBJ whole genome shotgun (WGS) entry which is preliminary data.</text>
</comment>
<evidence type="ECO:0000313" key="7">
    <source>
        <dbReference type="EMBL" id="MFC5818720.1"/>
    </source>
</evidence>
<keyword evidence="3" id="KW-0731">Sigma factor</keyword>
<gene>
    <name evidence="7" type="ORF">ACFPUY_26765</name>
</gene>